<feature type="domain" description="Tape measure protein N-terminal" evidence="2">
    <location>
        <begin position="55"/>
        <end position="246"/>
    </location>
</feature>
<evidence type="ECO:0000313" key="4">
    <source>
        <dbReference type="Proteomes" id="UP000190042"/>
    </source>
</evidence>
<organism evidence="3 4">
    <name type="scientific">Sporosarcina newyorkensis</name>
    <dbReference type="NCBI Taxonomy" id="759851"/>
    <lineage>
        <taxon>Bacteria</taxon>
        <taxon>Bacillati</taxon>
        <taxon>Bacillota</taxon>
        <taxon>Bacilli</taxon>
        <taxon>Bacillales</taxon>
        <taxon>Caryophanaceae</taxon>
        <taxon>Sporosarcina</taxon>
    </lineage>
</organism>
<keyword evidence="1" id="KW-1133">Transmembrane helix</keyword>
<dbReference type="InterPro" id="IPR013491">
    <property type="entry name" value="Tape_meas_N"/>
</dbReference>
<dbReference type="Pfam" id="PF20155">
    <property type="entry name" value="TMP_3"/>
    <property type="match status" value="1"/>
</dbReference>
<feature type="transmembrane region" description="Helical" evidence="1">
    <location>
        <begin position="309"/>
        <end position="338"/>
    </location>
</feature>
<keyword evidence="4" id="KW-1185">Reference proteome</keyword>
<keyword evidence="1" id="KW-0812">Transmembrane</keyword>
<proteinExistence type="predicted"/>
<evidence type="ECO:0000259" key="2">
    <source>
        <dbReference type="Pfam" id="PF20155"/>
    </source>
</evidence>
<dbReference type="AlphaFoldDB" id="A0A1T4XGU0"/>
<accession>A0A1T4XGU0</accession>
<sequence length="790" mass="82941">MGRVNSHMTRLQSVTERTSGSMKRFTSSFAGLAGAIGATAALAGSMMLVKNSIGSAFDRIDTMERFERTMTTMLGTSEKAKAALKGLSAVVDGTAYGLDTAARSVQNFVSRGIEVKKATKWFEAMGDAVAFYGDGSNEQLEGVSSAMSKMLSSGKVSMQQMETLYIAGIDGPGIYAKAVGKSTTEVQKALSSGKVSAEEFFDVVTTAMMEGTNGTQKIAGTAKQAGATWAGAIANMKFAVVRGVTAIITSLDEMLANNGLPSLRDMVTAFGKKFESVLKGAAAAIQPFIDKVKSIYETLKPYASIFKEIAIAVGIFVGAMFGVSATLGVISAVAGALAFLSGPVGLVVLAITGLALTIRAFYKYSEPFRGAVDGIVGAVKGLFQMFAGNSADAFKTFLEAGLSMEQIGKLQRFKVAFSKTIDDVKEAFDRLRQMKPYQIATLIGFSPDAISGITKNVESLKKAFSGVGDGVKQIADAAQPAVESLMGMFGSIGDTFMSFIEGIQPGIATLIDRFSSFGATLVDVFVSLWGLLGPIFSGIATAFGIIGDAATIVFTNVVVPAIDLVIWAFQTLWNVAGPLLELLGAAIELAFTMLKIMWDTVISPFVGFLTGEFASAVEKTTGTVDSIGAAFEFVGGIISTVAGYVKDFAGALANVKIPDWIGSIGGKLKGAAGAVNSFLGIGGPAKSHYHGLDRVPYDGYMARLHKGETVLTRQEADAYAGIDYKSSYGNSYDNRSYDYTTVNQTESSGGKGGIYIAKLADEIVVREEADVDRIANEMVKKIIAATGAGA</sequence>
<name>A0A1T4XGU0_9BACL</name>
<reference evidence="4" key="1">
    <citation type="submission" date="2017-02" db="EMBL/GenBank/DDBJ databases">
        <authorList>
            <person name="Varghese N."/>
            <person name="Submissions S."/>
        </authorList>
    </citation>
    <scope>NUCLEOTIDE SEQUENCE [LARGE SCALE GENOMIC DNA]</scope>
    <source>
        <strain evidence="4">DSM 23966</strain>
    </source>
</reference>
<feature type="transmembrane region" description="Helical" evidence="1">
    <location>
        <begin position="521"/>
        <end position="546"/>
    </location>
</feature>
<keyword evidence="1" id="KW-0472">Membrane</keyword>
<dbReference type="Proteomes" id="UP000190042">
    <property type="component" value="Unassembled WGS sequence"/>
</dbReference>
<evidence type="ECO:0000313" key="3">
    <source>
        <dbReference type="EMBL" id="SKA88760.1"/>
    </source>
</evidence>
<feature type="transmembrane region" description="Helical" evidence="1">
    <location>
        <begin position="344"/>
        <end position="362"/>
    </location>
</feature>
<gene>
    <name evidence="3" type="ORF">SAMN04244570_0736</name>
</gene>
<protein>
    <submittedName>
        <fullName evidence="3">Tape measure domain-containing protein</fullName>
    </submittedName>
</protein>
<feature type="transmembrane region" description="Helical" evidence="1">
    <location>
        <begin position="29"/>
        <end position="49"/>
    </location>
</feature>
<dbReference type="NCBIfam" id="TIGR02675">
    <property type="entry name" value="tape_meas_nterm"/>
    <property type="match status" value="1"/>
</dbReference>
<evidence type="ECO:0000256" key="1">
    <source>
        <dbReference type="SAM" id="Phobius"/>
    </source>
</evidence>
<feature type="transmembrane region" description="Helical" evidence="1">
    <location>
        <begin position="552"/>
        <end position="572"/>
    </location>
</feature>
<dbReference type="EMBL" id="FUYJ01000001">
    <property type="protein sequence ID" value="SKA88760.1"/>
    <property type="molecule type" value="Genomic_DNA"/>
</dbReference>